<dbReference type="SMART" id="SM00145">
    <property type="entry name" value="PI3Ka"/>
    <property type="match status" value="1"/>
</dbReference>
<dbReference type="SMART" id="SM00146">
    <property type="entry name" value="PI3Kc"/>
    <property type="match status" value="1"/>
</dbReference>
<dbReference type="InterPro" id="IPR008290">
    <property type="entry name" value="PI3K_Vps34"/>
</dbReference>
<comment type="catalytic activity">
    <reaction evidence="6">
        <text>a 1,2-diacyl-sn-glycero-3-phospho-(1D-myo-inositol) + ATP = a 1,2-diacyl-sn-glycero-3-phospho-(1D-myo-inositol-3-phosphate) + ADP + H(+)</text>
        <dbReference type="Rhea" id="RHEA:12709"/>
        <dbReference type="ChEBI" id="CHEBI:15378"/>
        <dbReference type="ChEBI" id="CHEBI:30616"/>
        <dbReference type="ChEBI" id="CHEBI:57880"/>
        <dbReference type="ChEBI" id="CHEBI:58088"/>
        <dbReference type="ChEBI" id="CHEBI:456216"/>
        <dbReference type="EC" id="2.7.1.137"/>
    </reaction>
    <physiologicalReaction direction="left-to-right" evidence="6">
        <dbReference type="Rhea" id="RHEA:12710"/>
    </physiologicalReaction>
</comment>
<dbReference type="InterPro" id="IPR042236">
    <property type="entry name" value="PI3K_accessory_sf"/>
</dbReference>
<dbReference type="PROSITE" id="PS00915">
    <property type="entry name" value="PI3_4_KINASE_1"/>
    <property type="match status" value="1"/>
</dbReference>
<feature type="domain" description="PIK helical" evidence="11">
    <location>
        <begin position="371"/>
        <end position="551"/>
    </location>
</feature>
<keyword evidence="14" id="KW-1185">Reference proteome</keyword>
<protein>
    <recommendedName>
        <fullName evidence="7">Phosphatidylinositol 3-kinase VPS34</fullName>
        <ecNumber evidence="7">2.7.1.137</ecNumber>
    </recommendedName>
</protein>
<dbReference type="Gene3D" id="3.30.1010.10">
    <property type="entry name" value="Phosphatidylinositol 3-kinase Catalytic Subunit, Chain A, domain 4"/>
    <property type="match status" value="1"/>
</dbReference>
<evidence type="ECO:0000313" key="14">
    <source>
        <dbReference type="Proteomes" id="UP000596902"/>
    </source>
</evidence>
<evidence type="ECO:0000256" key="7">
    <source>
        <dbReference type="PIRNR" id="PIRNR000587"/>
    </source>
</evidence>
<dbReference type="SUPFAM" id="SSF48371">
    <property type="entry name" value="ARM repeat"/>
    <property type="match status" value="1"/>
</dbReference>
<evidence type="ECO:0000256" key="1">
    <source>
        <dbReference type="ARBA" id="ARBA00006209"/>
    </source>
</evidence>
<dbReference type="Gene3D" id="1.25.40.70">
    <property type="entry name" value="Phosphatidylinositol 3-kinase, accessory domain (PIK)"/>
    <property type="match status" value="1"/>
</dbReference>
<dbReference type="GO" id="GO:0048015">
    <property type="term" value="P:phosphatidylinositol-mediated signaling"/>
    <property type="evidence" value="ECO:0007669"/>
    <property type="project" value="TreeGrafter"/>
</dbReference>
<dbReference type="GO" id="GO:0034272">
    <property type="term" value="C:phosphatidylinositol 3-kinase complex, class III, type II"/>
    <property type="evidence" value="ECO:0007669"/>
    <property type="project" value="TreeGrafter"/>
</dbReference>
<gene>
    <name evidence="13" type="ORF">GT037_004729</name>
</gene>
<dbReference type="PROSITE" id="PS51547">
    <property type="entry name" value="C2_PI3K"/>
    <property type="match status" value="1"/>
</dbReference>
<evidence type="ECO:0000256" key="8">
    <source>
        <dbReference type="SAM" id="Coils"/>
    </source>
</evidence>
<dbReference type="Gene3D" id="2.60.40.150">
    <property type="entry name" value="C2 domain"/>
    <property type="match status" value="1"/>
</dbReference>
<dbReference type="GO" id="GO:0006897">
    <property type="term" value="P:endocytosis"/>
    <property type="evidence" value="ECO:0007669"/>
    <property type="project" value="TreeGrafter"/>
</dbReference>
<evidence type="ECO:0000256" key="5">
    <source>
        <dbReference type="ARBA" id="ARBA00022840"/>
    </source>
</evidence>
<feature type="domain" description="PI3K/PI4K catalytic" evidence="10">
    <location>
        <begin position="631"/>
        <end position="904"/>
    </location>
</feature>
<evidence type="ECO:0000256" key="9">
    <source>
        <dbReference type="SAM" id="MobiDB-lite"/>
    </source>
</evidence>
<dbReference type="InterPro" id="IPR001263">
    <property type="entry name" value="PI3K_accessory_dom"/>
</dbReference>
<dbReference type="PROSITE" id="PS50290">
    <property type="entry name" value="PI3_4_KINASE_3"/>
    <property type="match status" value="1"/>
</dbReference>
<evidence type="ECO:0000259" key="12">
    <source>
        <dbReference type="PROSITE" id="PS51547"/>
    </source>
</evidence>
<dbReference type="GO" id="GO:0005777">
    <property type="term" value="C:peroxisome"/>
    <property type="evidence" value="ECO:0007669"/>
    <property type="project" value="TreeGrafter"/>
</dbReference>
<dbReference type="InterPro" id="IPR057756">
    <property type="entry name" value="PI3-kinase_type3/VPS34_cat"/>
</dbReference>
<comment type="caution">
    <text evidence="13">The sequence shown here is derived from an EMBL/GenBank/DDBJ whole genome shotgun (WGS) entry which is preliminary data.</text>
</comment>
<dbReference type="Pfam" id="PF00454">
    <property type="entry name" value="PI3_PI4_kinase"/>
    <property type="match status" value="1"/>
</dbReference>
<evidence type="ECO:0000259" key="10">
    <source>
        <dbReference type="PROSITE" id="PS50290"/>
    </source>
</evidence>
<keyword evidence="2 7" id="KW-0808">Transferase</keyword>
<accession>A0A8H7BAZ1</accession>
<keyword evidence="5 7" id="KW-0067">ATP-binding</keyword>
<feature type="region of interest" description="Disordered" evidence="9">
    <location>
        <begin position="354"/>
        <end position="374"/>
    </location>
</feature>
<dbReference type="PANTHER" id="PTHR10048">
    <property type="entry name" value="PHOSPHATIDYLINOSITOL KINASE"/>
    <property type="match status" value="1"/>
</dbReference>
<dbReference type="EC" id="2.7.1.137" evidence="7"/>
<dbReference type="SUPFAM" id="SSF49562">
    <property type="entry name" value="C2 domain (Calcium/lipid-binding domain, CaLB)"/>
    <property type="match status" value="1"/>
</dbReference>
<keyword evidence="4 7" id="KW-0418">Kinase</keyword>
<dbReference type="GO" id="GO:0000045">
    <property type="term" value="P:autophagosome assembly"/>
    <property type="evidence" value="ECO:0007669"/>
    <property type="project" value="TreeGrafter"/>
</dbReference>
<reference evidence="13" key="2">
    <citation type="submission" date="2020-08" db="EMBL/GenBank/DDBJ databases">
        <title>Draft Genome Sequence of Cumin Blight Pathogen Alternaria burnsii.</title>
        <authorList>
            <person name="Feng Z."/>
        </authorList>
    </citation>
    <scope>NUCLEOTIDE SEQUENCE</scope>
    <source>
        <strain evidence="13">CBS107.38</strain>
    </source>
</reference>
<dbReference type="GO" id="GO:0005524">
    <property type="term" value="F:ATP binding"/>
    <property type="evidence" value="ECO:0007669"/>
    <property type="project" value="UniProtKB-UniRule"/>
</dbReference>
<keyword evidence="3 7" id="KW-0547">Nucleotide-binding</keyword>
<dbReference type="InterPro" id="IPR011009">
    <property type="entry name" value="Kinase-like_dom_sf"/>
</dbReference>
<evidence type="ECO:0000313" key="13">
    <source>
        <dbReference type="EMBL" id="KAF7677870.1"/>
    </source>
</evidence>
<dbReference type="EMBL" id="JAAABM010000005">
    <property type="protein sequence ID" value="KAF7677870.1"/>
    <property type="molecule type" value="Genomic_DNA"/>
</dbReference>
<feature type="coiled-coil region" evidence="8">
    <location>
        <begin position="195"/>
        <end position="256"/>
    </location>
</feature>
<dbReference type="InterPro" id="IPR000403">
    <property type="entry name" value="PI3/4_kinase_cat_dom"/>
</dbReference>
<dbReference type="Proteomes" id="UP000596902">
    <property type="component" value="Unassembled WGS sequence"/>
</dbReference>
<feature type="domain" description="C2 PI3K-type" evidence="12">
    <location>
        <begin position="42"/>
        <end position="205"/>
    </location>
</feature>
<dbReference type="PROSITE" id="PS00916">
    <property type="entry name" value="PI3_4_KINASE_2"/>
    <property type="match status" value="1"/>
</dbReference>
<dbReference type="CDD" id="cd08397">
    <property type="entry name" value="C2_PI3K_class_III"/>
    <property type="match status" value="1"/>
</dbReference>
<sequence length="921" mass="104310">MEAFNFATSLDLTELSVHVRMYASLYENSSSAKYMSRDRLDGNQKPIPYSILLKRPDLRHRASNIKGGSPHFELYVTAQVWADSKPLTVPVQTAYKSFKNARMWNEWLQLPVTYANLPASAQIAITVWDLSPAEDTDSNLHAVPFGGTTIPLFDNDNTLHKGRQRCRIHRFKAADGLTNTTTPWVIPPARTSRKAEVVENTMDEQVAEMERLEGLLKKQEMGDLPTNNWLDALVYKKMMQIRKESLKAEAAALNRQSKTNGTNGSTDSQDQELFYLDIELPRFDHAIVFSDVEYPPPPVSDLRLPAEADVRLRPPPEVSFGPGINIDGIGYGDADAGRLIKIYDPEVGRRVNPAEDKHRELMRSQQTDSLDRDRKPNVHVRDKLNLLLSKGPLEEITSHERDDIWKFRYFLLRDKRALTKFVKCVNWKNPREARQAAPLLDKWAEIDVDDALELLGPHFDHPVVRSYAVERLKKADDEELQLYLLQLVQALKYEAPGEGDDSSLARFLVTRAANSFTLGNFLHWYLMVEISDFSTDQEPEHRELFAKVEYDFMVELEKTPEGVEIRKTFQRQGELLTILAKISKDVRFGGGDRAAKLARLKKAIADPKNELTNFDPLPLPLDPSVFITGISTEDCNVLKSSLLPMVLSFKTTTSNPYPIIFKTGDDLRQDQLVIQIITLMDRLLRKENLDLKLTPYRILATSTSAGAFQFVPSMSIAAACQKHKGSLLAYLRANNPDDSAPLGVRKDAMDTYIKSCAGYCVITYLLGVGDRHLDNLLLAPSGAFFHVDFGYILGRDPKPFAPAMKLCREMIEGMGGVQHPNYLIFKEYSYTAWSTLRKSSNLILNLFALMQGANIPDIKIEREGSVRKVQERMWLGKGVGGAKNEDEAAREWEGLVEESLGDWKAGVIDWAHEFVQTYWRK</sequence>
<dbReference type="GO" id="GO:0016303">
    <property type="term" value="F:1-phosphatidylinositol-3-kinase activity"/>
    <property type="evidence" value="ECO:0007669"/>
    <property type="project" value="UniProtKB-UniRule"/>
</dbReference>
<evidence type="ECO:0000259" key="11">
    <source>
        <dbReference type="PROSITE" id="PS51545"/>
    </source>
</evidence>
<dbReference type="InterPro" id="IPR018936">
    <property type="entry name" value="PI3/4_kinase_CS"/>
</dbReference>
<dbReference type="InterPro" id="IPR002420">
    <property type="entry name" value="PI3K-type_C2_dom"/>
</dbReference>
<dbReference type="Pfam" id="PF00613">
    <property type="entry name" value="PI3Ka"/>
    <property type="match status" value="1"/>
</dbReference>
<evidence type="ECO:0000256" key="4">
    <source>
        <dbReference type="ARBA" id="ARBA00022777"/>
    </source>
</evidence>
<comment type="similarity">
    <text evidence="1">Belongs to the PI3/PI4-kinase family. Type III PI4K subfamily.</text>
</comment>
<reference evidence="13" key="1">
    <citation type="submission" date="2020-01" db="EMBL/GenBank/DDBJ databases">
        <authorList>
            <person name="Feng Z.H.Z."/>
        </authorList>
    </citation>
    <scope>NUCLEOTIDE SEQUENCE</scope>
    <source>
        <strain evidence="13">CBS107.38</strain>
    </source>
</reference>
<organism evidence="13 14">
    <name type="scientific">Alternaria burnsii</name>
    <dbReference type="NCBI Taxonomy" id="1187904"/>
    <lineage>
        <taxon>Eukaryota</taxon>
        <taxon>Fungi</taxon>
        <taxon>Dikarya</taxon>
        <taxon>Ascomycota</taxon>
        <taxon>Pezizomycotina</taxon>
        <taxon>Dothideomycetes</taxon>
        <taxon>Pleosporomycetidae</taxon>
        <taxon>Pleosporales</taxon>
        <taxon>Pleosporineae</taxon>
        <taxon>Pleosporaceae</taxon>
        <taxon>Alternaria</taxon>
        <taxon>Alternaria sect. Alternaria</taxon>
    </lineage>
</organism>
<dbReference type="InterPro" id="IPR016024">
    <property type="entry name" value="ARM-type_fold"/>
</dbReference>
<dbReference type="AlphaFoldDB" id="A0A8H7BAZ1"/>
<dbReference type="FunFam" id="3.30.1010.10:FF:000002">
    <property type="entry name" value="Phosphatidylinositol 3-kinase catalytic subunit type 3"/>
    <property type="match status" value="1"/>
</dbReference>
<dbReference type="CDD" id="cd00896">
    <property type="entry name" value="PI3Kc_III"/>
    <property type="match status" value="1"/>
</dbReference>
<dbReference type="RefSeq" id="XP_038788048.1">
    <property type="nucleotide sequence ID" value="XM_038929776.1"/>
</dbReference>
<evidence type="ECO:0000256" key="3">
    <source>
        <dbReference type="ARBA" id="ARBA00022741"/>
    </source>
</evidence>
<dbReference type="FunFam" id="1.10.1070.11:FF:000002">
    <property type="entry name" value="Phosphatidylinositol 3-kinase catalytic subunit type 3"/>
    <property type="match status" value="1"/>
</dbReference>
<dbReference type="InterPro" id="IPR036940">
    <property type="entry name" value="PI3/4_kinase_cat_sf"/>
</dbReference>
<dbReference type="PROSITE" id="PS51545">
    <property type="entry name" value="PIK_HELICAL"/>
    <property type="match status" value="1"/>
</dbReference>
<dbReference type="Gene3D" id="1.10.1070.11">
    <property type="entry name" value="Phosphatidylinositol 3-/4-kinase, catalytic domain"/>
    <property type="match status" value="1"/>
</dbReference>
<dbReference type="GO" id="GO:0000407">
    <property type="term" value="C:phagophore assembly site"/>
    <property type="evidence" value="ECO:0007669"/>
    <property type="project" value="TreeGrafter"/>
</dbReference>
<proteinExistence type="inferred from homology"/>
<dbReference type="GO" id="GO:0005768">
    <property type="term" value="C:endosome"/>
    <property type="evidence" value="ECO:0007669"/>
    <property type="project" value="TreeGrafter"/>
</dbReference>
<dbReference type="InterPro" id="IPR015433">
    <property type="entry name" value="PI3/4_kinase"/>
</dbReference>
<dbReference type="CDD" id="cd00870">
    <property type="entry name" value="PI3Ka_III"/>
    <property type="match status" value="1"/>
</dbReference>
<evidence type="ECO:0000256" key="6">
    <source>
        <dbReference type="ARBA" id="ARBA00023985"/>
    </source>
</evidence>
<dbReference type="SMART" id="SM00142">
    <property type="entry name" value="PI3K_C2"/>
    <property type="match status" value="1"/>
</dbReference>
<dbReference type="SUPFAM" id="SSF56112">
    <property type="entry name" value="Protein kinase-like (PK-like)"/>
    <property type="match status" value="1"/>
</dbReference>
<name>A0A8H7BAZ1_9PLEO</name>
<dbReference type="FunFam" id="1.25.40.70:FF:000009">
    <property type="entry name" value="Phosphatidylinositol 3-kinase VPS34"/>
    <property type="match status" value="1"/>
</dbReference>
<dbReference type="GO" id="GO:0034271">
    <property type="term" value="C:phosphatidylinositol 3-kinase complex, class III, type I"/>
    <property type="evidence" value="ECO:0007669"/>
    <property type="project" value="TreeGrafter"/>
</dbReference>
<dbReference type="Pfam" id="PF00792">
    <property type="entry name" value="PI3K_C2"/>
    <property type="match status" value="1"/>
</dbReference>
<dbReference type="PIRSF" id="PIRSF000587">
    <property type="entry name" value="PI3K_Vps34"/>
    <property type="match status" value="1"/>
</dbReference>
<keyword evidence="8" id="KW-0175">Coiled coil</keyword>
<dbReference type="InterPro" id="IPR035892">
    <property type="entry name" value="C2_domain_sf"/>
</dbReference>
<dbReference type="PANTHER" id="PTHR10048:SF7">
    <property type="entry name" value="PHOSPHATIDYLINOSITOL 3-KINASE CATALYTIC SUBUNIT TYPE 3"/>
    <property type="match status" value="1"/>
</dbReference>
<evidence type="ECO:0000256" key="2">
    <source>
        <dbReference type="ARBA" id="ARBA00022679"/>
    </source>
</evidence>
<dbReference type="GeneID" id="62202954"/>